<dbReference type="EMBL" id="CP006771">
    <property type="protein sequence ID" value="AGX89236.1"/>
    <property type="molecule type" value="Genomic_DNA"/>
</dbReference>
<dbReference type="OrthoDB" id="403709at2"/>
<dbReference type="KEGG" id="mpv:PRV_02500"/>
<accession>U5NCC6</accession>
<evidence type="ECO:0000313" key="2">
    <source>
        <dbReference type="Proteomes" id="UP000017119"/>
    </source>
</evidence>
<dbReference type="HOGENOM" id="CLU_151902_0_0_14"/>
<name>U5NCC6_9MOLU</name>
<keyword evidence="2" id="KW-1185">Reference proteome</keyword>
<evidence type="ECO:0000313" key="1">
    <source>
        <dbReference type="EMBL" id="AGX89236.1"/>
    </source>
</evidence>
<dbReference type="PATRIC" id="fig|1403316.3.peg.468"/>
<dbReference type="Proteomes" id="UP000017119">
    <property type="component" value="Chromosome"/>
</dbReference>
<organism evidence="1 2">
    <name type="scientific">Mycoplasma parvum str. Indiana</name>
    <dbReference type="NCBI Taxonomy" id="1403316"/>
    <lineage>
        <taxon>Bacteria</taxon>
        <taxon>Bacillati</taxon>
        <taxon>Mycoplasmatota</taxon>
        <taxon>Mollicutes</taxon>
        <taxon>Mycoplasmataceae</taxon>
        <taxon>Mycoplasma</taxon>
    </lineage>
</organism>
<gene>
    <name evidence="1" type="ORF">PRV_02500</name>
</gene>
<dbReference type="STRING" id="1403316.PRV_02500"/>
<reference evidence="1 2" key="1">
    <citation type="journal article" date="2013" name="Genome Announc.">
        <title>Genome Sequence of Mycoplasma parvum (Formerly Eperythrozoon parvum), a Diminutive Hemoplasma of the Pig.</title>
        <authorList>
            <person name="do Nascimento N.C."/>
            <person name="Dos Santos A.P."/>
            <person name="Chu Y."/>
            <person name="Guimaraes A.M."/>
            <person name="Pagliaro A."/>
            <person name="Messick J.B."/>
        </authorList>
    </citation>
    <scope>NUCLEOTIDE SEQUENCE [LARGE SCALE GENOMIC DNA]</scope>
    <source>
        <strain evidence="1 2">Indiana</strain>
    </source>
</reference>
<dbReference type="AlphaFoldDB" id="U5NCC6"/>
<sequence>MLLLKPLFTLILGGGIGAPVVATLKKTFEVDLMPLTLKNSETKLDIKWTKENVQGVGSLIDKLGEVLKKDSSKDNNTQTSIKKTVIFGVVLESSIFFQKNICKVLGFDANLKEAEGKEKNNEVICETNLNRKEAIARGEKG</sequence>
<proteinExistence type="predicted"/>
<protein>
    <submittedName>
        <fullName evidence="1">Uncharacterized protein</fullName>
    </submittedName>
</protein>